<feature type="domain" description="Ferrous iron transporter FeoA-like" evidence="2">
    <location>
        <begin position="10"/>
        <end position="79"/>
    </location>
</feature>
<dbReference type="Gene3D" id="2.30.30.90">
    <property type="match status" value="1"/>
</dbReference>
<sequence length="86" mass="9173">MKQDLKSTRLPLCQLGAGESGLVCELQGEGTFKQRVRELGFGESATVKKISGRSTIICQVNGTRIALSHDAARRILISVGSLPMSA</sequence>
<dbReference type="EMBL" id="CP139781">
    <property type="protein sequence ID" value="WRQ86109.1"/>
    <property type="molecule type" value="Genomic_DNA"/>
</dbReference>
<evidence type="ECO:0000259" key="2">
    <source>
        <dbReference type="SMART" id="SM00899"/>
    </source>
</evidence>
<evidence type="ECO:0000313" key="4">
    <source>
        <dbReference type="Proteomes" id="UP000738431"/>
    </source>
</evidence>
<dbReference type="SUPFAM" id="SSF50037">
    <property type="entry name" value="C-terminal domain of transcriptional repressors"/>
    <property type="match status" value="1"/>
</dbReference>
<proteinExistence type="predicted"/>
<dbReference type="InterPro" id="IPR007167">
    <property type="entry name" value="Fe-transptr_FeoA-like"/>
</dbReference>
<gene>
    <name evidence="3" type="ORF">K1X11_014940</name>
</gene>
<reference evidence="3 4" key="2">
    <citation type="submission" date="2023-12" db="EMBL/GenBank/DDBJ databases">
        <title>Description of an unclassified Opitutus bacterium of Verrucomicrobiota.</title>
        <authorList>
            <person name="Zhang D.-F."/>
        </authorList>
    </citation>
    <scope>NUCLEOTIDE SEQUENCE [LARGE SCALE GENOMIC DNA]</scope>
    <source>
        <strain evidence="3 4">WL0086</strain>
    </source>
</reference>
<name>A0ABZ1C6F4_9BACT</name>
<keyword evidence="4" id="KW-1185">Reference proteome</keyword>
<dbReference type="RefSeq" id="WP_221031617.1">
    <property type="nucleotide sequence ID" value="NZ_CP139781.1"/>
</dbReference>
<dbReference type="InterPro" id="IPR008988">
    <property type="entry name" value="Transcriptional_repressor_C"/>
</dbReference>
<dbReference type="Pfam" id="PF04023">
    <property type="entry name" value="FeoA"/>
    <property type="match status" value="1"/>
</dbReference>
<evidence type="ECO:0000313" key="3">
    <source>
        <dbReference type="EMBL" id="WRQ86109.1"/>
    </source>
</evidence>
<keyword evidence="1" id="KW-0408">Iron</keyword>
<dbReference type="InterPro" id="IPR038157">
    <property type="entry name" value="FeoA_core_dom"/>
</dbReference>
<organism evidence="3 4">
    <name type="scientific">Actomonas aquatica</name>
    <dbReference type="NCBI Taxonomy" id="2866162"/>
    <lineage>
        <taxon>Bacteria</taxon>
        <taxon>Pseudomonadati</taxon>
        <taxon>Verrucomicrobiota</taxon>
        <taxon>Opitutia</taxon>
        <taxon>Opitutales</taxon>
        <taxon>Opitutaceae</taxon>
        <taxon>Actomonas</taxon>
    </lineage>
</organism>
<evidence type="ECO:0000256" key="1">
    <source>
        <dbReference type="ARBA" id="ARBA00023004"/>
    </source>
</evidence>
<accession>A0ABZ1C6F4</accession>
<reference evidence="3 4" key="1">
    <citation type="submission" date="2021-08" db="EMBL/GenBank/DDBJ databases">
        <authorList>
            <person name="Zhang D."/>
            <person name="Zhang A."/>
            <person name="Wang L."/>
        </authorList>
    </citation>
    <scope>NUCLEOTIDE SEQUENCE [LARGE SCALE GENOMIC DNA]</scope>
    <source>
        <strain evidence="3 4">WL0086</strain>
    </source>
</reference>
<dbReference type="SMART" id="SM00899">
    <property type="entry name" value="FeoA"/>
    <property type="match status" value="1"/>
</dbReference>
<dbReference type="Proteomes" id="UP000738431">
    <property type="component" value="Chromosome"/>
</dbReference>
<protein>
    <submittedName>
        <fullName evidence="3">FeoA family protein</fullName>
    </submittedName>
</protein>